<organism evidence="2 3">
    <name type="scientific">Trichonephila clavata</name>
    <name type="common">Joro spider</name>
    <name type="synonym">Nephila clavata</name>
    <dbReference type="NCBI Taxonomy" id="2740835"/>
    <lineage>
        <taxon>Eukaryota</taxon>
        <taxon>Metazoa</taxon>
        <taxon>Ecdysozoa</taxon>
        <taxon>Arthropoda</taxon>
        <taxon>Chelicerata</taxon>
        <taxon>Arachnida</taxon>
        <taxon>Araneae</taxon>
        <taxon>Araneomorphae</taxon>
        <taxon>Entelegynae</taxon>
        <taxon>Araneoidea</taxon>
        <taxon>Nephilidae</taxon>
        <taxon>Trichonephila</taxon>
    </lineage>
</organism>
<dbReference type="Proteomes" id="UP000887116">
    <property type="component" value="Unassembled WGS sequence"/>
</dbReference>
<accession>A0A8X6FFZ0</accession>
<comment type="caution">
    <text evidence="2">The sequence shown here is derived from an EMBL/GenBank/DDBJ whole genome shotgun (WGS) entry which is preliminary data.</text>
</comment>
<dbReference type="EMBL" id="BMAO01022009">
    <property type="protein sequence ID" value="GFQ79087.1"/>
    <property type="molecule type" value="Genomic_DNA"/>
</dbReference>
<feature type="region of interest" description="Disordered" evidence="1">
    <location>
        <begin position="1"/>
        <end position="51"/>
    </location>
</feature>
<sequence length="66" mass="7218">MYGGSGSGSDIYRERDPATRETRPDQTGPDGAERRQRKREAGDKKDVVGGRKTVLDDGFCNLLTSS</sequence>
<feature type="compositionally biased region" description="Basic and acidic residues" evidence="1">
    <location>
        <begin position="11"/>
        <end position="24"/>
    </location>
</feature>
<reference evidence="2" key="1">
    <citation type="submission" date="2020-07" db="EMBL/GenBank/DDBJ databases">
        <title>Multicomponent nature underlies the extraordinary mechanical properties of spider dragline silk.</title>
        <authorList>
            <person name="Kono N."/>
            <person name="Nakamura H."/>
            <person name="Mori M."/>
            <person name="Yoshida Y."/>
            <person name="Ohtoshi R."/>
            <person name="Malay A.D."/>
            <person name="Moran D.A.P."/>
            <person name="Tomita M."/>
            <person name="Numata K."/>
            <person name="Arakawa K."/>
        </authorList>
    </citation>
    <scope>NUCLEOTIDE SEQUENCE</scope>
</reference>
<gene>
    <name evidence="2" type="ORF">TNCT_731281</name>
</gene>
<evidence type="ECO:0000256" key="1">
    <source>
        <dbReference type="SAM" id="MobiDB-lite"/>
    </source>
</evidence>
<evidence type="ECO:0000313" key="3">
    <source>
        <dbReference type="Proteomes" id="UP000887116"/>
    </source>
</evidence>
<feature type="compositionally biased region" description="Basic and acidic residues" evidence="1">
    <location>
        <begin position="31"/>
        <end position="51"/>
    </location>
</feature>
<dbReference type="AlphaFoldDB" id="A0A8X6FFZ0"/>
<protein>
    <submittedName>
        <fullName evidence="2">Uncharacterized protein</fullName>
    </submittedName>
</protein>
<keyword evidence="3" id="KW-1185">Reference proteome</keyword>
<proteinExistence type="predicted"/>
<evidence type="ECO:0000313" key="2">
    <source>
        <dbReference type="EMBL" id="GFQ79087.1"/>
    </source>
</evidence>
<name>A0A8X6FFZ0_TRICU</name>